<accession>A0A0L0EY03</accession>
<evidence type="ECO:0000313" key="1">
    <source>
        <dbReference type="EMBL" id="KNC69321.1"/>
    </source>
</evidence>
<gene>
    <name evidence="1" type="ORF">SARC_18171</name>
</gene>
<dbReference type="RefSeq" id="XP_014143223.1">
    <property type="nucleotide sequence ID" value="XM_014287748.1"/>
</dbReference>
<dbReference type="GeneID" id="25918675"/>
<protein>
    <submittedName>
        <fullName evidence="1">Uncharacterized protein</fullName>
    </submittedName>
</protein>
<dbReference type="InterPro" id="IPR036597">
    <property type="entry name" value="Fido-like_dom_sf"/>
</dbReference>
<dbReference type="EMBL" id="KQ255848">
    <property type="protein sequence ID" value="KNC69321.1"/>
    <property type="molecule type" value="Genomic_DNA"/>
</dbReference>
<dbReference type="AlphaFoldDB" id="A0A0L0EY03"/>
<name>A0A0L0EY03_9EUKA</name>
<proteinExistence type="predicted"/>
<evidence type="ECO:0000313" key="2">
    <source>
        <dbReference type="Proteomes" id="UP000054560"/>
    </source>
</evidence>
<feature type="non-terminal residue" evidence="1">
    <location>
        <position position="1"/>
    </location>
</feature>
<sequence length="82" mass="9581">FINALLDHKADNPDTPLLSKDNLLKLHNCLDLDNKTHKGVFRRQWVVGSFQFYKFYRVFCPWEEVPRAIECVLQDLSGLVCT</sequence>
<reference evidence="1 2" key="1">
    <citation type="submission" date="2011-02" db="EMBL/GenBank/DDBJ databases">
        <title>The Genome Sequence of Sphaeroforma arctica JP610.</title>
        <authorList>
            <consortium name="The Broad Institute Genome Sequencing Platform"/>
            <person name="Russ C."/>
            <person name="Cuomo C."/>
            <person name="Young S.K."/>
            <person name="Zeng Q."/>
            <person name="Gargeya S."/>
            <person name="Alvarado L."/>
            <person name="Berlin A."/>
            <person name="Chapman S.B."/>
            <person name="Chen Z."/>
            <person name="Freedman E."/>
            <person name="Gellesch M."/>
            <person name="Goldberg J."/>
            <person name="Griggs A."/>
            <person name="Gujja S."/>
            <person name="Heilman E."/>
            <person name="Heiman D."/>
            <person name="Howarth C."/>
            <person name="Mehta T."/>
            <person name="Neiman D."/>
            <person name="Pearson M."/>
            <person name="Roberts A."/>
            <person name="Saif S."/>
            <person name="Shea T."/>
            <person name="Shenoy N."/>
            <person name="Sisk P."/>
            <person name="Stolte C."/>
            <person name="Sykes S."/>
            <person name="White J."/>
            <person name="Yandava C."/>
            <person name="Burger G."/>
            <person name="Gray M.W."/>
            <person name="Holland P.W.H."/>
            <person name="King N."/>
            <person name="Lang F.B.F."/>
            <person name="Roger A.J."/>
            <person name="Ruiz-Trillo I."/>
            <person name="Haas B."/>
            <person name="Nusbaum C."/>
            <person name="Birren B."/>
        </authorList>
    </citation>
    <scope>NUCLEOTIDE SEQUENCE [LARGE SCALE GENOMIC DNA]</scope>
    <source>
        <strain evidence="1 2">JP610</strain>
    </source>
</reference>
<dbReference type="Gene3D" id="1.10.3290.10">
    <property type="entry name" value="Fido-like domain"/>
    <property type="match status" value="1"/>
</dbReference>
<dbReference type="Proteomes" id="UP000054560">
    <property type="component" value="Unassembled WGS sequence"/>
</dbReference>
<organism evidence="1 2">
    <name type="scientific">Sphaeroforma arctica JP610</name>
    <dbReference type="NCBI Taxonomy" id="667725"/>
    <lineage>
        <taxon>Eukaryota</taxon>
        <taxon>Ichthyosporea</taxon>
        <taxon>Ichthyophonida</taxon>
        <taxon>Sphaeroforma</taxon>
    </lineage>
</organism>
<keyword evidence="2" id="KW-1185">Reference proteome</keyword>